<evidence type="ECO:0000313" key="8">
    <source>
        <dbReference type="Proteomes" id="UP001620405"/>
    </source>
</evidence>
<dbReference type="Gene3D" id="3.50.50.100">
    <property type="match status" value="1"/>
</dbReference>
<dbReference type="PANTHER" id="PTHR42913">
    <property type="entry name" value="APOPTOSIS-INDUCING FACTOR 1"/>
    <property type="match status" value="1"/>
</dbReference>
<comment type="cofactor">
    <cofactor evidence="1">
        <name>FAD</name>
        <dbReference type="ChEBI" id="CHEBI:57692"/>
    </cofactor>
</comment>
<name>A0ABW8IWI0_9GAMM</name>
<organism evidence="7 8">
    <name type="scientific">Dyella lipolytica</name>
    <dbReference type="NCBI Taxonomy" id="1867835"/>
    <lineage>
        <taxon>Bacteria</taxon>
        <taxon>Pseudomonadati</taxon>
        <taxon>Pseudomonadota</taxon>
        <taxon>Gammaproteobacteria</taxon>
        <taxon>Lysobacterales</taxon>
        <taxon>Rhodanobacteraceae</taxon>
        <taxon>Dyella</taxon>
    </lineage>
</organism>
<evidence type="ECO:0000259" key="6">
    <source>
        <dbReference type="Pfam" id="PF07992"/>
    </source>
</evidence>
<dbReference type="EMBL" id="JADIKG010000011">
    <property type="protein sequence ID" value="MFK2873299.1"/>
    <property type="molecule type" value="Genomic_DNA"/>
</dbReference>
<dbReference type="InterPro" id="IPR023753">
    <property type="entry name" value="FAD/NAD-binding_dom"/>
</dbReference>
<evidence type="ECO:0000256" key="4">
    <source>
        <dbReference type="ARBA" id="ARBA00022827"/>
    </source>
</evidence>
<dbReference type="Proteomes" id="UP001620405">
    <property type="component" value="Unassembled WGS sequence"/>
</dbReference>
<dbReference type="PRINTS" id="PR00368">
    <property type="entry name" value="FADPNR"/>
</dbReference>
<evidence type="ECO:0000256" key="2">
    <source>
        <dbReference type="ARBA" id="ARBA00005272"/>
    </source>
</evidence>
<keyword evidence="5" id="KW-0560">Oxidoreductase</keyword>
<keyword evidence="3" id="KW-0285">Flavoprotein</keyword>
<sequence length="427" mass="46715">MHRIVVVGGGAGGLELATKLGKTLGRGGIANVTLVDCNLTHIWKPLLHEVAAGSLDAATEELSYVAQAKWNHFDFIYGRMTGLDRQRRAIKLAGWKGTYGEVDVPPVEVPYDTLVMAVGSVCNDFGTPGVREHCIFLDSRSDAERLRQEMLERRLAATAHGRSSSLRVAVIGGGATGVELSAELRDVNRKLVHYQGRHGTVEDLEVTLIEAGPRLLSALPERIGLSVENELRNKLGIRVLTGTTIKRAEADGLFDAQGNKIPADMMVWAAGIRAPAFLRELDGLESNRIDQWVVRPTLQTTRDENIFAFGDCAACPLDDSGAGNVPPRAQAAHQQADLLARNLRLRLEGKPLIAYRYQDHGSLVSLASFNTFGNLLGNRTIEGRAAHFFYASLYRMHQSALYGNWGTLRLMVGSIIARNTRPVLKLH</sequence>
<evidence type="ECO:0000256" key="1">
    <source>
        <dbReference type="ARBA" id="ARBA00001974"/>
    </source>
</evidence>
<evidence type="ECO:0000256" key="3">
    <source>
        <dbReference type="ARBA" id="ARBA00022630"/>
    </source>
</evidence>
<dbReference type="PRINTS" id="PR00411">
    <property type="entry name" value="PNDRDTASEI"/>
</dbReference>
<evidence type="ECO:0000256" key="5">
    <source>
        <dbReference type="ARBA" id="ARBA00023002"/>
    </source>
</evidence>
<evidence type="ECO:0000313" key="7">
    <source>
        <dbReference type="EMBL" id="MFK2873299.1"/>
    </source>
</evidence>
<keyword evidence="8" id="KW-1185">Reference proteome</keyword>
<gene>
    <name evidence="7" type="ORF">ISP13_07100</name>
</gene>
<dbReference type="InterPro" id="IPR051169">
    <property type="entry name" value="NADH-Q_oxidoreductase"/>
</dbReference>
<dbReference type="PANTHER" id="PTHR42913:SF3">
    <property type="entry name" value="64 KDA MITOCHONDRIAL NADH DEHYDROGENASE (EUROFUNG)"/>
    <property type="match status" value="1"/>
</dbReference>
<dbReference type="InterPro" id="IPR036188">
    <property type="entry name" value="FAD/NAD-bd_sf"/>
</dbReference>
<dbReference type="Pfam" id="PF07992">
    <property type="entry name" value="Pyr_redox_2"/>
    <property type="match status" value="1"/>
</dbReference>
<dbReference type="SUPFAM" id="SSF51905">
    <property type="entry name" value="FAD/NAD(P)-binding domain"/>
    <property type="match status" value="1"/>
</dbReference>
<comment type="similarity">
    <text evidence="2">Belongs to the NADH dehydrogenase family.</text>
</comment>
<proteinExistence type="inferred from homology"/>
<accession>A0ABW8IWI0</accession>
<comment type="caution">
    <text evidence="7">The sequence shown here is derived from an EMBL/GenBank/DDBJ whole genome shotgun (WGS) entry which is preliminary data.</text>
</comment>
<protein>
    <submittedName>
        <fullName evidence="7">NAD(P)/FAD-dependent oxidoreductase</fullName>
    </submittedName>
</protein>
<keyword evidence="4" id="KW-0274">FAD</keyword>
<feature type="domain" description="FAD/NAD(P)-binding" evidence="6">
    <location>
        <begin position="3"/>
        <end position="336"/>
    </location>
</feature>
<dbReference type="RefSeq" id="WP_284397752.1">
    <property type="nucleotide sequence ID" value="NZ_BSNQ01000003.1"/>
</dbReference>
<reference evidence="7 8" key="1">
    <citation type="submission" date="2020-10" db="EMBL/GenBank/DDBJ databases">
        <title>Phylogeny of dyella-like bacteria.</title>
        <authorList>
            <person name="Fu J."/>
        </authorList>
    </citation>
    <scope>NUCLEOTIDE SEQUENCE [LARGE SCALE GENOMIC DNA]</scope>
    <source>
        <strain evidence="7 8">DHOB07</strain>
    </source>
</reference>